<proteinExistence type="predicted"/>
<dbReference type="RefSeq" id="WP_197055170.1">
    <property type="nucleotide sequence ID" value="NZ_ARXV01000018.1"/>
</dbReference>
<dbReference type="Proteomes" id="UP000029444">
    <property type="component" value="Unassembled WGS sequence"/>
</dbReference>
<dbReference type="PATRIC" id="fig|1177154.3.peg.3397"/>
<accession>A0A095SFH3</accession>
<evidence type="ECO:0000313" key="1">
    <source>
        <dbReference type="EMBL" id="KGD63391.1"/>
    </source>
</evidence>
<organism evidence="1 2">
    <name type="scientific">Alcanivorax nanhaiticus</name>
    <dbReference type="NCBI Taxonomy" id="1177154"/>
    <lineage>
        <taxon>Bacteria</taxon>
        <taxon>Pseudomonadati</taxon>
        <taxon>Pseudomonadota</taxon>
        <taxon>Gammaproteobacteria</taxon>
        <taxon>Oceanospirillales</taxon>
        <taxon>Alcanivoracaceae</taxon>
        <taxon>Alcanivorax</taxon>
    </lineage>
</organism>
<keyword evidence="2" id="KW-1185">Reference proteome</keyword>
<sequence length="51" mass="6188">MRVQHVTRKRIAIVEFIRWPLKKRQQFVAQEMPNSPDFIKASLLRESYHAH</sequence>
<evidence type="ECO:0000313" key="2">
    <source>
        <dbReference type="Proteomes" id="UP000029444"/>
    </source>
</evidence>
<dbReference type="AlphaFoldDB" id="A0A095SFH3"/>
<comment type="caution">
    <text evidence="1">The sequence shown here is derived from an EMBL/GenBank/DDBJ whole genome shotgun (WGS) entry which is preliminary data.</text>
</comment>
<name>A0A095SFH3_9GAMM</name>
<gene>
    <name evidence="1" type="ORF">Y5S_03377</name>
</gene>
<protein>
    <submittedName>
        <fullName evidence="1">Uncharacterized protein</fullName>
    </submittedName>
</protein>
<reference evidence="1 2" key="1">
    <citation type="submission" date="2012-09" db="EMBL/GenBank/DDBJ databases">
        <title>Genome Sequence of alkane-degrading Bacterium Alcanivorax sp. 19-m-6.</title>
        <authorList>
            <person name="Lai Q."/>
            <person name="Shao Z."/>
        </authorList>
    </citation>
    <scope>NUCLEOTIDE SEQUENCE [LARGE SCALE GENOMIC DNA]</scope>
    <source>
        <strain evidence="1 2">19-m-6</strain>
    </source>
</reference>
<dbReference type="EMBL" id="ARXV01000018">
    <property type="protein sequence ID" value="KGD63391.1"/>
    <property type="molecule type" value="Genomic_DNA"/>
</dbReference>